<accession>A0A444YRP3</accession>
<dbReference type="EMBL" id="SDMP01000016">
    <property type="protein sequence ID" value="RYR04586.1"/>
    <property type="molecule type" value="Genomic_DNA"/>
</dbReference>
<dbReference type="STRING" id="3818.A0A444YRP3"/>
<evidence type="ECO:0000313" key="1">
    <source>
        <dbReference type="EMBL" id="RYR04586.1"/>
    </source>
</evidence>
<evidence type="ECO:0000313" key="2">
    <source>
        <dbReference type="Proteomes" id="UP000289738"/>
    </source>
</evidence>
<proteinExistence type="predicted"/>
<dbReference type="AlphaFoldDB" id="A0A444YRP3"/>
<keyword evidence="2" id="KW-1185">Reference proteome</keyword>
<name>A0A444YRP3_ARAHY</name>
<dbReference type="Proteomes" id="UP000289738">
    <property type="component" value="Chromosome B06"/>
</dbReference>
<organism evidence="1 2">
    <name type="scientific">Arachis hypogaea</name>
    <name type="common">Peanut</name>
    <dbReference type="NCBI Taxonomy" id="3818"/>
    <lineage>
        <taxon>Eukaryota</taxon>
        <taxon>Viridiplantae</taxon>
        <taxon>Streptophyta</taxon>
        <taxon>Embryophyta</taxon>
        <taxon>Tracheophyta</taxon>
        <taxon>Spermatophyta</taxon>
        <taxon>Magnoliopsida</taxon>
        <taxon>eudicotyledons</taxon>
        <taxon>Gunneridae</taxon>
        <taxon>Pentapetalae</taxon>
        <taxon>rosids</taxon>
        <taxon>fabids</taxon>
        <taxon>Fabales</taxon>
        <taxon>Fabaceae</taxon>
        <taxon>Papilionoideae</taxon>
        <taxon>50 kb inversion clade</taxon>
        <taxon>dalbergioids sensu lato</taxon>
        <taxon>Dalbergieae</taxon>
        <taxon>Pterocarpus clade</taxon>
        <taxon>Arachis</taxon>
    </lineage>
</organism>
<reference evidence="1 2" key="1">
    <citation type="submission" date="2019-01" db="EMBL/GenBank/DDBJ databases">
        <title>Sequencing of cultivated peanut Arachis hypogaea provides insights into genome evolution and oil improvement.</title>
        <authorList>
            <person name="Chen X."/>
        </authorList>
    </citation>
    <scope>NUCLEOTIDE SEQUENCE [LARGE SCALE GENOMIC DNA]</scope>
    <source>
        <strain evidence="2">cv. Fuhuasheng</strain>
        <tissue evidence="1">Leaves</tissue>
    </source>
</reference>
<comment type="caution">
    <text evidence="1">The sequence shown here is derived from an EMBL/GenBank/DDBJ whole genome shotgun (WGS) entry which is preliminary data.</text>
</comment>
<evidence type="ECO:0008006" key="3">
    <source>
        <dbReference type="Google" id="ProtNLM"/>
    </source>
</evidence>
<protein>
    <recommendedName>
        <fullName evidence="3">F-box associated domain-containing protein</fullName>
    </recommendedName>
</protein>
<gene>
    <name evidence="1" type="ORF">Ahy_B06g084359</name>
</gene>
<sequence length="233" mass="27607">MTLECDSDDYRLIFFDNEDWSSHFDCHVYSHKQGPWSLRKNRFFARSRNLKFDMPVICNGVIHFISDCYGYLTEDSTYLRPYIMYYEITNDDVEDESVETKILRVPKEARRGSHDDSCHMNIFKWGKVTGYQTIYLVRLRKRVFTVWILTNYESSSWRMIMKVRVKGMGLVEQNPVIKGFTILNGDLVFATKKKVYTYGLTSEKYMVLSKICEHGCDSRFVRFVPYSDTLRPC</sequence>